<feature type="transmembrane region" description="Helical" evidence="1">
    <location>
        <begin position="42"/>
        <end position="59"/>
    </location>
</feature>
<sequence length="420" mass="48537">MRLPILASSKTDYIILVLFFLIVLQAMVILFSFIIRKRKLRILSEVVFTFFLFILYYFYASLKTGWSIGGINSSIWRLERSEDYMFLMTLLFFCVIRAIFLIYRYFRCTKEKISVFSLKEAVDNLSEGIIFSKPNGFVILSNLTAEDLSLKLTGAPLKNANIFLDTVMGDRTEMKKDVGESTWIFESRFLSEGQKVLCQTTCRDITMPEQLIRELEKKIKEQEKMHKEQIDLLDALTEVQKQEALLQLRLETHAKLGLKVSVMDYILNSEMTLQKKVEMIQENFSEGVKLREKSLSVRVSNLIRSFKELGLNIEIEGMTPIDTVYEELWLGLIKEAAINAINHGKSANMRIKVTDKEDVREITIENDGEIANKNIKIGGGLTSINRNAEIMGGTMKIETDDKFVIKIYVDKKQMRSRWML</sequence>
<dbReference type="EMBL" id="JBHSHL010000051">
    <property type="protein sequence ID" value="MFC4805530.1"/>
    <property type="molecule type" value="Genomic_DNA"/>
</dbReference>
<evidence type="ECO:0000256" key="1">
    <source>
        <dbReference type="SAM" id="Phobius"/>
    </source>
</evidence>
<keyword evidence="1" id="KW-1133">Transmembrane helix</keyword>
<name>A0ABV9QP28_9FIRM</name>
<organism evidence="2 3">
    <name type="scientific">Filifactor villosus</name>
    <dbReference type="NCBI Taxonomy" id="29374"/>
    <lineage>
        <taxon>Bacteria</taxon>
        <taxon>Bacillati</taxon>
        <taxon>Bacillota</taxon>
        <taxon>Clostridia</taxon>
        <taxon>Peptostreptococcales</taxon>
        <taxon>Filifactoraceae</taxon>
        <taxon>Filifactor</taxon>
    </lineage>
</organism>
<dbReference type="InterPro" id="IPR036890">
    <property type="entry name" value="HATPase_C_sf"/>
</dbReference>
<accession>A0ABV9QP28</accession>
<keyword evidence="1" id="KW-0472">Membrane</keyword>
<protein>
    <submittedName>
        <fullName evidence="2">Uncharacterized protein</fullName>
    </submittedName>
</protein>
<reference evidence="3" key="1">
    <citation type="journal article" date="2019" name="Int. J. Syst. Evol. Microbiol.">
        <title>The Global Catalogue of Microorganisms (GCM) 10K type strain sequencing project: providing services to taxonomists for standard genome sequencing and annotation.</title>
        <authorList>
            <consortium name="The Broad Institute Genomics Platform"/>
            <consortium name="The Broad Institute Genome Sequencing Center for Infectious Disease"/>
            <person name="Wu L."/>
            <person name="Ma J."/>
        </authorList>
    </citation>
    <scope>NUCLEOTIDE SEQUENCE [LARGE SCALE GENOMIC DNA]</scope>
    <source>
        <strain evidence="3">CCUG 46385</strain>
    </source>
</reference>
<keyword evidence="3" id="KW-1185">Reference proteome</keyword>
<evidence type="ECO:0000313" key="3">
    <source>
        <dbReference type="Proteomes" id="UP001595916"/>
    </source>
</evidence>
<dbReference type="Proteomes" id="UP001595916">
    <property type="component" value="Unassembled WGS sequence"/>
</dbReference>
<gene>
    <name evidence="2" type="ORF">ACFO4R_10650</name>
</gene>
<dbReference type="RefSeq" id="WP_379789098.1">
    <property type="nucleotide sequence ID" value="NZ_JBHSHL010000051.1"/>
</dbReference>
<comment type="caution">
    <text evidence="2">The sequence shown here is derived from an EMBL/GenBank/DDBJ whole genome shotgun (WGS) entry which is preliminary data.</text>
</comment>
<feature type="transmembrane region" description="Helical" evidence="1">
    <location>
        <begin position="13"/>
        <end position="35"/>
    </location>
</feature>
<feature type="transmembrane region" description="Helical" evidence="1">
    <location>
        <begin position="84"/>
        <end position="106"/>
    </location>
</feature>
<dbReference type="Gene3D" id="3.30.565.10">
    <property type="entry name" value="Histidine kinase-like ATPase, C-terminal domain"/>
    <property type="match status" value="1"/>
</dbReference>
<proteinExistence type="predicted"/>
<evidence type="ECO:0000313" key="2">
    <source>
        <dbReference type="EMBL" id="MFC4805530.1"/>
    </source>
</evidence>
<keyword evidence="1" id="KW-0812">Transmembrane</keyword>
<dbReference type="SUPFAM" id="SSF55874">
    <property type="entry name" value="ATPase domain of HSP90 chaperone/DNA topoisomerase II/histidine kinase"/>
    <property type="match status" value="1"/>
</dbReference>